<evidence type="ECO:0000256" key="11">
    <source>
        <dbReference type="PIRNR" id="PIRNR006268"/>
    </source>
</evidence>
<proteinExistence type="inferred from homology"/>
<protein>
    <recommendedName>
        <fullName evidence="3 11">FAD:protein FMN transferase</fullName>
        <ecNumber evidence="2 11">2.7.1.180</ecNumber>
    </recommendedName>
    <alternativeName>
        <fullName evidence="9 11">Flavin transferase</fullName>
    </alternativeName>
</protein>
<dbReference type="PANTHER" id="PTHR30040">
    <property type="entry name" value="THIAMINE BIOSYNTHESIS LIPOPROTEIN APBE"/>
    <property type="match status" value="1"/>
</dbReference>
<evidence type="ECO:0000256" key="1">
    <source>
        <dbReference type="ARBA" id="ARBA00008282"/>
    </source>
</evidence>
<evidence type="ECO:0000256" key="6">
    <source>
        <dbReference type="ARBA" id="ARBA00022723"/>
    </source>
</evidence>
<dbReference type="InterPro" id="IPR024932">
    <property type="entry name" value="ApbE"/>
</dbReference>
<evidence type="ECO:0000256" key="8">
    <source>
        <dbReference type="ARBA" id="ARBA00022842"/>
    </source>
</evidence>
<evidence type="ECO:0000256" key="3">
    <source>
        <dbReference type="ARBA" id="ARBA00016337"/>
    </source>
</evidence>
<dbReference type="InterPro" id="IPR003374">
    <property type="entry name" value="ApbE-like_sf"/>
</dbReference>
<keyword evidence="4 11" id="KW-0285">Flavoprotein</keyword>
<evidence type="ECO:0000256" key="2">
    <source>
        <dbReference type="ARBA" id="ARBA00011955"/>
    </source>
</evidence>
<feature type="signal peptide" evidence="13">
    <location>
        <begin position="1"/>
        <end position="25"/>
    </location>
</feature>
<keyword evidence="7 11" id="KW-0274">FAD</keyword>
<comment type="similarity">
    <text evidence="1 11">Belongs to the ApbE family.</text>
</comment>
<dbReference type="EC" id="2.7.1.180" evidence="2 11"/>
<dbReference type="Pfam" id="PF02424">
    <property type="entry name" value="ApbE"/>
    <property type="match status" value="1"/>
</dbReference>
<feature type="chain" id="PRO_5039909995" description="FAD:protein FMN transferase" evidence="13">
    <location>
        <begin position="26"/>
        <end position="341"/>
    </location>
</feature>
<evidence type="ECO:0000256" key="13">
    <source>
        <dbReference type="SAM" id="SignalP"/>
    </source>
</evidence>
<reference evidence="14 15" key="1">
    <citation type="submission" date="2019-11" db="EMBL/GenBank/DDBJ databases">
        <authorList>
            <person name="Holert J."/>
        </authorList>
    </citation>
    <scope>NUCLEOTIDE SEQUENCE [LARGE SCALE GENOMIC DNA]</scope>
    <source>
        <strain evidence="14">SB11_3</strain>
    </source>
</reference>
<dbReference type="Gene3D" id="3.10.520.10">
    <property type="entry name" value="ApbE-like domains"/>
    <property type="match status" value="1"/>
</dbReference>
<evidence type="ECO:0000313" key="15">
    <source>
        <dbReference type="Proteomes" id="UP000441399"/>
    </source>
</evidence>
<dbReference type="GO" id="GO:0046872">
    <property type="term" value="F:metal ion binding"/>
    <property type="evidence" value="ECO:0007669"/>
    <property type="project" value="UniProtKB-UniRule"/>
</dbReference>
<feature type="binding site" evidence="12">
    <location>
        <position position="283"/>
    </location>
    <ligand>
        <name>Mg(2+)</name>
        <dbReference type="ChEBI" id="CHEBI:18420"/>
    </ligand>
</feature>
<evidence type="ECO:0000256" key="9">
    <source>
        <dbReference type="ARBA" id="ARBA00031306"/>
    </source>
</evidence>
<name>A0A5S9QSH9_9GAMM</name>
<dbReference type="SUPFAM" id="SSF143631">
    <property type="entry name" value="ApbE-like"/>
    <property type="match status" value="1"/>
</dbReference>
<comment type="cofactor">
    <cofactor evidence="12">
        <name>Mg(2+)</name>
        <dbReference type="ChEBI" id="CHEBI:18420"/>
    </cofactor>
    <cofactor evidence="12">
        <name>Mn(2+)</name>
        <dbReference type="ChEBI" id="CHEBI:29035"/>
    </cofactor>
    <text evidence="12">Magnesium. Can also use manganese.</text>
</comment>
<dbReference type="EMBL" id="CACSIO010000045">
    <property type="protein sequence ID" value="CAA0121513.1"/>
    <property type="molecule type" value="Genomic_DNA"/>
</dbReference>
<evidence type="ECO:0000313" key="14">
    <source>
        <dbReference type="EMBL" id="CAA0121513.1"/>
    </source>
</evidence>
<keyword evidence="6 11" id="KW-0479">Metal-binding</keyword>
<feature type="binding site" evidence="12">
    <location>
        <position position="172"/>
    </location>
    <ligand>
        <name>Mg(2+)</name>
        <dbReference type="ChEBI" id="CHEBI:18420"/>
    </ligand>
</feature>
<keyword evidence="13" id="KW-0732">Signal</keyword>
<dbReference type="Proteomes" id="UP000441399">
    <property type="component" value="Unassembled WGS sequence"/>
</dbReference>
<dbReference type="GO" id="GO:0016740">
    <property type="term" value="F:transferase activity"/>
    <property type="evidence" value="ECO:0007669"/>
    <property type="project" value="UniProtKB-UniRule"/>
</dbReference>
<evidence type="ECO:0000256" key="4">
    <source>
        <dbReference type="ARBA" id="ARBA00022630"/>
    </source>
</evidence>
<accession>A0A5S9QSH9</accession>
<organism evidence="14 15">
    <name type="scientific">BD1-7 clade bacterium</name>
    <dbReference type="NCBI Taxonomy" id="2029982"/>
    <lineage>
        <taxon>Bacteria</taxon>
        <taxon>Pseudomonadati</taxon>
        <taxon>Pseudomonadota</taxon>
        <taxon>Gammaproteobacteria</taxon>
        <taxon>Cellvibrionales</taxon>
        <taxon>Spongiibacteraceae</taxon>
        <taxon>BD1-7 clade</taxon>
    </lineage>
</organism>
<dbReference type="AlphaFoldDB" id="A0A5S9QSH9"/>
<dbReference type="PANTHER" id="PTHR30040:SF2">
    <property type="entry name" value="FAD:PROTEIN FMN TRANSFERASE"/>
    <property type="match status" value="1"/>
</dbReference>
<keyword evidence="15" id="KW-1185">Reference proteome</keyword>
<evidence type="ECO:0000256" key="12">
    <source>
        <dbReference type="PIRSR" id="PIRSR006268-2"/>
    </source>
</evidence>
<keyword evidence="5 11" id="KW-0808">Transferase</keyword>
<evidence type="ECO:0000256" key="10">
    <source>
        <dbReference type="ARBA" id="ARBA00048540"/>
    </source>
</evidence>
<keyword evidence="8 11" id="KW-0460">Magnesium</keyword>
<sequence>MHSLPRLIITLTTFVMGLQAVCAHAEWFTVEEPIMGTAVSAQFWHDDNARGTALKQQVIDIMQDVDQRMSPYIDTSEVSQLNTYAYKKPVTVSDDLFAILQKAAWISSISAGTFDITFASIGYRYDYRKGERPSQDDIQHSLAAINYQHIVLDEQHKTVRFLHPEVRIDLGGIAKGYAVDSAIEMLQESGVNHAVVAAGGDTRILGDKRGKPWMFGIRHPRKPDDHAVIMPLTQVAISTSGDYERYFMDGDERVHHIIHPTKGTSATGMRSASVLTQKSIDADALSTTVFVLGVEKGLNLINGLPDTEAILIDEAGKLHYSDGLLRQRSTQPTSHKQLPQP</sequence>
<gene>
    <name evidence="14" type="primary">apbE_2</name>
    <name evidence="14" type="ORF">OPDIPICF_02460</name>
</gene>
<feature type="binding site" evidence="12">
    <location>
        <position position="287"/>
    </location>
    <ligand>
        <name>Mg(2+)</name>
        <dbReference type="ChEBI" id="CHEBI:18420"/>
    </ligand>
</feature>
<dbReference type="PIRSF" id="PIRSF006268">
    <property type="entry name" value="ApbE"/>
    <property type="match status" value="1"/>
</dbReference>
<evidence type="ECO:0000256" key="7">
    <source>
        <dbReference type="ARBA" id="ARBA00022827"/>
    </source>
</evidence>
<comment type="catalytic activity">
    <reaction evidence="10 11">
        <text>L-threonyl-[protein] + FAD = FMN-L-threonyl-[protein] + AMP + H(+)</text>
        <dbReference type="Rhea" id="RHEA:36847"/>
        <dbReference type="Rhea" id="RHEA-COMP:11060"/>
        <dbReference type="Rhea" id="RHEA-COMP:11061"/>
        <dbReference type="ChEBI" id="CHEBI:15378"/>
        <dbReference type="ChEBI" id="CHEBI:30013"/>
        <dbReference type="ChEBI" id="CHEBI:57692"/>
        <dbReference type="ChEBI" id="CHEBI:74257"/>
        <dbReference type="ChEBI" id="CHEBI:456215"/>
        <dbReference type="EC" id="2.7.1.180"/>
    </reaction>
</comment>
<evidence type="ECO:0000256" key="5">
    <source>
        <dbReference type="ARBA" id="ARBA00022679"/>
    </source>
</evidence>